<reference evidence="2 3" key="1">
    <citation type="submission" date="2017-09" db="EMBL/GenBank/DDBJ databases">
        <title>Large-scale bioinformatics analysis of Bacillus genomes uncovers conserved roles of natural products in bacterial physiology.</title>
        <authorList>
            <consortium name="Agbiome Team Llc"/>
            <person name="Bleich R.M."/>
            <person name="Grubbs K.J."/>
            <person name="Santa Maria K.C."/>
            <person name="Allen S.E."/>
            <person name="Farag S."/>
            <person name="Shank E.A."/>
            <person name="Bowers A."/>
        </authorList>
    </citation>
    <scope>NUCLEOTIDE SEQUENCE [LARGE SCALE GENOMIC DNA]</scope>
    <source>
        <strain evidence="2 3">AFS029792</strain>
    </source>
</reference>
<feature type="compositionally biased region" description="Basic and acidic residues" evidence="1">
    <location>
        <begin position="46"/>
        <end position="56"/>
    </location>
</feature>
<evidence type="ECO:0000313" key="2">
    <source>
        <dbReference type="EMBL" id="PHG84709.1"/>
    </source>
</evidence>
<protein>
    <recommendedName>
        <fullName evidence="4">Lipoprotein</fullName>
    </recommendedName>
</protein>
<dbReference type="Proteomes" id="UP000225135">
    <property type="component" value="Unassembled WGS sequence"/>
</dbReference>
<dbReference type="EMBL" id="NUUR01000001">
    <property type="protein sequence ID" value="PHG84709.1"/>
    <property type="molecule type" value="Genomic_DNA"/>
</dbReference>
<evidence type="ECO:0008006" key="4">
    <source>
        <dbReference type="Google" id="ProtNLM"/>
    </source>
</evidence>
<accession>A0A9X7EBD7</accession>
<evidence type="ECO:0000313" key="3">
    <source>
        <dbReference type="Proteomes" id="UP000225135"/>
    </source>
</evidence>
<comment type="caution">
    <text evidence="2">The sequence shown here is derived from an EMBL/GenBank/DDBJ whole genome shotgun (WGS) entry which is preliminary data.</text>
</comment>
<evidence type="ECO:0000256" key="1">
    <source>
        <dbReference type="SAM" id="MobiDB-lite"/>
    </source>
</evidence>
<dbReference type="RefSeq" id="WP_098773487.1">
    <property type="nucleotide sequence ID" value="NZ_NUQH01000026.1"/>
</dbReference>
<sequence length="133" mass="14810">MMIISKRKLVKISCALTVALTISGCSEPEIPPFKQPFNSNPTETKTTSKETDPGTKIKITEKERNVESRFEIIEAKKVDDGTDGMFDNNGSALREIMILRDKEKKCKYLYTYSTSNSGSGSTTMTPLECEKGE</sequence>
<gene>
    <name evidence="2" type="ORF">COI69_00040</name>
</gene>
<organism evidence="2 3">
    <name type="scientific">Bacillus cereus</name>
    <dbReference type="NCBI Taxonomy" id="1396"/>
    <lineage>
        <taxon>Bacteria</taxon>
        <taxon>Bacillati</taxon>
        <taxon>Bacillota</taxon>
        <taxon>Bacilli</taxon>
        <taxon>Bacillales</taxon>
        <taxon>Bacillaceae</taxon>
        <taxon>Bacillus</taxon>
        <taxon>Bacillus cereus group</taxon>
    </lineage>
</organism>
<dbReference type="AlphaFoldDB" id="A0A9X7EBD7"/>
<name>A0A9X7EBD7_BACCE</name>
<feature type="region of interest" description="Disordered" evidence="1">
    <location>
        <begin position="30"/>
        <end position="56"/>
    </location>
</feature>
<feature type="compositionally biased region" description="Polar residues" evidence="1">
    <location>
        <begin position="36"/>
        <end position="45"/>
    </location>
</feature>
<proteinExistence type="predicted"/>
<dbReference type="PROSITE" id="PS51257">
    <property type="entry name" value="PROKAR_LIPOPROTEIN"/>
    <property type="match status" value="1"/>
</dbReference>